<evidence type="ECO:0000313" key="1">
    <source>
        <dbReference type="EMBL" id="TWI70451.1"/>
    </source>
</evidence>
<dbReference type="RefSeq" id="WP_018643678.1">
    <property type="nucleotide sequence ID" value="NZ_VLLA01000008.1"/>
</dbReference>
<accession>A0A562RN21</accession>
<dbReference type="Proteomes" id="UP000316291">
    <property type="component" value="Unassembled WGS sequence"/>
</dbReference>
<proteinExistence type="predicted"/>
<sequence>MNIVPVDRALSIYGVLADRSETKGARECLSKHLMKLYIGGEKDQHRLTVHGLSYLRDLDRAIDSSN</sequence>
<organism evidence="1 2">
    <name type="scientific">Bradyrhizobium huanghuaihaiense</name>
    <dbReference type="NCBI Taxonomy" id="990078"/>
    <lineage>
        <taxon>Bacteria</taxon>
        <taxon>Pseudomonadati</taxon>
        <taxon>Pseudomonadota</taxon>
        <taxon>Alphaproteobacteria</taxon>
        <taxon>Hyphomicrobiales</taxon>
        <taxon>Nitrobacteraceae</taxon>
        <taxon>Bradyrhizobium</taxon>
    </lineage>
</organism>
<reference evidence="1 2" key="1">
    <citation type="journal article" date="2015" name="Stand. Genomic Sci.">
        <title>Genomic Encyclopedia of Bacterial and Archaeal Type Strains, Phase III: the genomes of soil and plant-associated and newly described type strains.</title>
        <authorList>
            <person name="Whitman W.B."/>
            <person name="Woyke T."/>
            <person name="Klenk H.P."/>
            <person name="Zhou Y."/>
            <person name="Lilburn T.G."/>
            <person name="Beck B.J."/>
            <person name="De Vos P."/>
            <person name="Vandamme P."/>
            <person name="Eisen J.A."/>
            <person name="Garrity G."/>
            <person name="Hugenholtz P."/>
            <person name="Kyrpides N.C."/>
        </authorList>
    </citation>
    <scope>NUCLEOTIDE SEQUENCE [LARGE SCALE GENOMIC DNA]</scope>
    <source>
        <strain evidence="1 2">CGMCC 1.10948</strain>
    </source>
</reference>
<dbReference type="AlphaFoldDB" id="A0A562RN21"/>
<protein>
    <submittedName>
        <fullName evidence="1">Uncharacterized protein</fullName>
    </submittedName>
</protein>
<dbReference type="OrthoDB" id="8247481at2"/>
<evidence type="ECO:0000313" key="2">
    <source>
        <dbReference type="Proteomes" id="UP000316291"/>
    </source>
</evidence>
<dbReference type="EMBL" id="VLLA01000008">
    <property type="protein sequence ID" value="TWI70451.1"/>
    <property type="molecule type" value="Genomic_DNA"/>
</dbReference>
<name>A0A562RN21_9BRAD</name>
<keyword evidence="2" id="KW-1185">Reference proteome</keyword>
<comment type="caution">
    <text evidence="1">The sequence shown here is derived from an EMBL/GenBank/DDBJ whole genome shotgun (WGS) entry which is preliminary data.</text>
</comment>
<gene>
    <name evidence="1" type="ORF">IQ16_03624</name>
</gene>